<dbReference type="NCBIfam" id="TIGR02781">
    <property type="entry name" value="VirB9"/>
    <property type="match status" value="1"/>
</dbReference>
<evidence type="ECO:0000313" key="5">
    <source>
        <dbReference type="Proteomes" id="UP001177592"/>
    </source>
</evidence>
<dbReference type="EMBL" id="CP123530">
    <property type="protein sequence ID" value="WGM08749.1"/>
    <property type="molecule type" value="Genomic_DNA"/>
</dbReference>
<evidence type="ECO:0000313" key="4">
    <source>
        <dbReference type="EMBL" id="WGM08749.1"/>
    </source>
</evidence>
<keyword evidence="4" id="KW-0614">Plasmid</keyword>
<dbReference type="Gene3D" id="2.60.40.2500">
    <property type="match status" value="1"/>
</dbReference>
<feature type="chain" id="PRO_5045151393" evidence="3">
    <location>
        <begin position="20"/>
        <end position="304"/>
    </location>
</feature>
<dbReference type="Pfam" id="PF03524">
    <property type="entry name" value="CagX"/>
    <property type="match status" value="1"/>
</dbReference>
<keyword evidence="2 3" id="KW-0732">Signal</keyword>
<dbReference type="InterPro" id="IPR014148">
    <property type="entry name" value="VirB9"/>
</dbReference>
<evidence type="ECO:0000256" key="2">
    <source>
        <dbReference type="ARBA" id="ARBA00022729"/>
    </source>
</evidence>
<dbReference type="Proteomes" id="UP001177592">
    <property type="component" value="Plasmid paNv_CAN7"/>
</dbReference>
<comment type="similarity">
    <text evidence="1">Belongs to the TrbG/VirB9 family.</text>
</comment>
<feature type="signal peptide" evidence="3">
    <location>
        <begin position="1"/>
        <end position="19"/>
    </location>
</feature>
<evidence type="ECO:0000256" key="1">
    <source>
        <dbReference type="ARBA" id="ARBA00006135"/>
    </source>
</evidence>
<protein>
    <submittedName>
        <fullName evidence="4">P-type conjugative transfer protein VirB9</fullName>
    </submittedName>
</protein>
<dbReference type="CDD" id="cd06911">
    <property type="entry name" value="VirB9_CagX_TrbG"/>
    <property type="match status" value="1"/>
</dbReference>
<name>A0ABY8NZQ4_9GAMM</name>
<dbReference type="RefSeq" id="WP_280632582.1">
    <property type="nucleotide sequence ID" value="NZ_CP123530.1"/>
</dbReference>
<keyword evidence="5" id="KW-1185">Reference proteome</keyword>
<dbReference type="InterPro" id="IPR033645">
    <property type="entry name" value="VirB9/CagX/TrbG_C"/>
</dbReference>
<reference evidence="4" key="1">
    <citation type="submission" date="2023-04" db="EMBL/GenBank/DDBJ databases">
        <title>Genome dynamics across the evolutionary transition to endosymbiosis.</title>
        <authorList>
            <person name="Siozios S."/>
            <person name="Nadal-Jimenez P."/>
            <person name="Azagi T."/>
            <person name="Sprong H."/>
            <person name="Frost C.L."/>
            <person name="Parratt S.R."/>
            <person name="Taylor G."/>
            <person name="Brettell L."/>
            <person name="Lew K.C."/>
            <person name="Croft L."/>
            <person name="King K.C."/>
            <person name="Brockhurst M.A."/>
            <person name="Hypsa V."/>
            <person name="Novakova E."/>
            <person name="Darby A.C."/>
            <person name="Hurst G.D.D."/>
        </authorList>
    </citation>
    <scope>NUCLEOTIDE SEQUENCE</scope>
    <source>
        <strain evidence="4">ANv_CAN</strain>
        <plasmid evidence="4">paNv_CAN7</plasmid>
    </source>
</reference>
<dbReference type="InterPro" id="IPR010258">
    <property type="entry name" value="Conjugal_tfr_TrbG/VirB9/CagX"/>
</dbReference>
<geneLocation type="plasmid" evidence="4 5">
    <name>paNv_CAN7</name>
</geneLocation>
<gene>
    <name evidence="4" type="primary">virB9</name>
    <name evidence="4" type="ORF">QE258_25620</name>
</gene>
<accession>A0ABY8NZQ4</accession>
<dbReference type="InterPro" id="IPR038161">
    <property type="entry name" value="VirB9/CagX/TrbG_C_sf"/>
</dbReference>
<evidence type="ECO:0000256" key="3">
    <source>
        <dbReference type="SAM" id="SignalP"/>
    </source>
</evidence>
<organism evidence="4 5">
    <name type="scientific">Arsenophonus nasoniae</name>
    <name type="common">son-killer infecting Nasonia vitripennis</name>
    <dbReference type="NCBI Taxonomy" id="638"/>
    <lineage>
        <taxon>Bacteria</taxon>
        <taxon>Pseudomonadati</taxon>
        <taxon>Pseudomonadota</taxon>
        <taxon>Gammaproteobacteria</taxon>
        <taxon>Enterobacterales</taxon>
        <taxon>Morganellaceae</taxon>
        <taxon>Arsenophonus</taxon>
    </lineage>
</organism>
<proteinExistence type="inferred from homology"/>
<sequence length="304" mass="34658">MKRKIASLTLWLFINGVQAAALPQGSRFDSRMQQVSYNSDNTTVINTRVAFLSTLLFDDEEIVLDARTGTKKGWDVQHDANRVYITPVPVTQTEEVTGSDGNITRLDRVYEPSPENWTTNLFVVTTKRYYSMELRVNEPGKTTGQQAYIVNYIYPQENREKAEKIATARHKEMQQVQERKTISKALENAQAPRNWQYFMQQGKDSSMIIPDFAYDDGRFTYLGFSPVKKFPAAFLFIDGREQIVNSTVQQKGNYKVLVIQQVSPSFVLRYGDAVIGIVNKGFGRVKGRDGNTVSPQVERVEKKE</sequence>